<dbReference type="SUPFAM" id="SSF55154">
    <property type="entry name" value="CYTH-like phosphatases"/>
    <property type="match status" value="1"/>
</dbReference>
<name>A0A6B3LVA9_9BACT</name>
<dbReference type="Proteomes" id="UP000474777">
    <property type="component" value="Unassembled WGS sequence"/>
</dbReference>
<keyword evidence="3" id="KW-1185">Reference proteome</keyword>
<evidence type="ECO:0000259" key="1">
    <source>
        <dbReference type="Pfam" id="PF01928"/>
    </source>
</evidence>
<dbReference type="AlphaFoldDB" id="A0A6B3LVA9"/>
<evidence type="ECO:0000313" key="3">
    <source>
        <dbReference type="Proteomes" id="UP000474777"/>
    </source>
</evidence>
<dbReference type="PANTHER" id="PTHR21028:SF2">
    <property type="entry name" value="CYTH DOMAIN-CONTAINING PROTEIN"/>
    <property type="match status" value="1"/>
</dbReference>
<comment type="caution">
    <text evidence="2">The sequence shown here is derived from an EMBL/GenBank/DDBJ whole genome shotgun (WGS) entry which is preliminary data.</text>
</comment>
<dbReference type="Gene3D" id="2.40.320.10">
    <property type="entry name" value="Hypothetical Protein Pfu-838710-001"/>
    <property type="match status" value="1"/>
</dbReference>
<protein>
    <submittedName>
        <fullName evidence="2">Class IV adenylate cyclase</fullName>
    </submittedName>
</protein>
<dbReference type="RefSeq" id="WP_163914588.1">
    <property type="nucleotide sequence ID" value="NZ_JAAGWD010000003.1"/>
</dbReference>
<dbReference type="Pfam" id="PF01928">
    <property type="entry name" value="CYTH"/>
    <property type="match status" value="1"/>
</dbReference>
<feature type="domain" description="CYTH" evidence="1">
    <location>
        <begin position="7"/>
        <end position="155"/>
    </location>
</feature>
<accession>A0A6B3LVA9</accession>
<proteinExistence type="predicted"/>
<organism evidence="2 3">
    <name type="scientific">Pontibacter burrus</name>
    <dbReference type="NCBI Taxonomy" id="2704466"/>
    <lineage>
        <taxon>Bacteria</taxon>
        <taxon>Pseudomonadati</taxon>
        <taxon>Bacteroidota</taxon>
        <taxon>Cytophagia</taxon>
        <taxon>Cytophagales</taxon>
        <taxon>Hymenobacteraceae</taxon>
        <taxon>Pontibacter</taxon>
    </lineage>
</organism>
<reference evidence="2 3" key="1">
    <citation type="submission" date="2020-02" db="EMBL/GenBank/DDBJ databases">
        <authorList>
            <person name="Kim M.K."/>
        </authorList>
    </citation>
    <scope>NUCLEOTIDE SEQUENCE [LARGE SCALE GENOMIC DNA]</scope>
    <source>
        <strain evidence="2 3">BT327</strain>
    </source>
</reference>
<gene>
    <name evidence="2" type="ORF">GXP69_09095</name>
</gene>
<dbReference type="PANTHER" id="PTHR21028">
    <property type="entry name" value="SI:CH211-156B7.4"/>
    <property type="match status" value="1"/>
</dbReference>
<evidence type="ECO:0000313" key="2">
    <source>
        <dbReference type="EMBL" id="NEM97848.1"/>
    </source>
</evidence>
<dbReference type="EMBL" id="JAAGWD010000003">
    <property type="protein sequence ID" value="NEM97848.1"/>
    <property type="molecule type" value="Genomic_DNA"/>
</dbReference>
<dbReference type="InterPro" id="IPR033469">
    <property type="entry name" value="CYTH-like_dom_sf"/>
</dbReference>
<dbReference type="CDD" id="cd07890">
    <property type="entry name" value="CYTH-like_AC_IV-like"/>
    <property type="match status" value="1"/>
</dbReference>
<sequence length="170" mass="19371">MYSDITIKARCHEPSEAEAILLEQGAHFVGLDVQTDTYYETDYGKLKHRQGNIENVLIHYNRKLAGDAKETEVLLYLKNPSAETIAQICGGQQVLMQVKKLRKIFFIDNVKFHIDLVEPLGYFIEIEAIDLEGSIGADILSQQCNYYKNLLQIEDDDLVTSSYSELLQHS</sequence>
<dbReference type="InterPro" id="IPR023577">
    <property type="entry name" value="CYTH_domain"/>
</dbReference>
<dbReference type="InterPro" id="IPR008173">
    <property type="entry name" value="Adenylyl_cyclase_CyaB"/>
</dbReference>